<dbReference type="InterPro" id="IPR037004">
    <property type="entry name" value="Exonuc_VII_ssu_sf"/>
</dbReference>
<keyword evidence="4 8" id="KW-0378">Hydrolase</keyword>
<dbReference type="GO" id="GO:0006308">
    <property type="term" value="P:DNA catabolic process"/>
    <property type="evidence" value="ECO:0007669"/>
    <property type="project" value="UniProtKB-UniRule"/>
</dbReference>
<dbReference type="Gene3D" id="1.10.287.1040">
    <property type="entry name" value="Exonuclease VII, small subunit"/>
    <property type="match status" value="1"/>
</dbReference>
<dbReference type="AlphaFoldDB" id="A0A5C6RJB4"/>
<gene>
    <name evidence="8" type="primary">xseB</name>
    <name evidence="8" type="ORF">FRY97_15990</name>
</gene>
<evidence type="ECO:0000256" key="7">
    <source>
        <dbReference type="SAM" id="Coils"/>
    </source>
</evidence>
<dbReference type="EMBL" id="VOOR01000038">
    <property type="protein sequence ID" value="TXB62059.1"/>
    <property type="molecule type" value="Genomic_DNA"/>
</dbReference>
<name>A0A5C6RJB4_9BACT</name>
<evidence type="ECO:0000256" key="2">
    <source>
        <dbReference type="ARBA" id="ARBA00022490"/>
    </source>
</evidence>
<dbReference type="GO" id="GO:0009318">
    <property type="term" value="C:exodeoxyribonuclease VII complex"/>
    <property type="evidence" value="ECO:0007669"/>
    <property type="project" value="UniProtKB-UniRule"/>
</dbReference>
<accession>A0A5C6RJB4</accession>
<evidence type="ECO:0000256" key="6">
    <source>
        <dbReference type="NCBIfam" id="TIGR01280"/>
    </source>
</evidence>
<keyword evidence="9" id="KW-1185">Reference proteome</keyword>
<dbReference type="RefSeq" id="WP_147168567.1">
    <property type="nucleotide sequence ID" value="NZ_VOOR01000038.1"/>
</dbReference>
<dbReference type="InterPro" id="IPR003761">
    <property type="entry name" value="Exonuc_VII_S"/>
</dbReference>
<comment type="caution">
    <text evidence="8">The sequence shown here is derived from an EMBL/GenBank/DDBJ whole genome shotgun (WGS) entry which is preliminary data.</text>
</comment>
<protein>
    <recommendedName>
        <fullName evidence="6">Exodeoxyribonuclease VII small subunit</fullName>
        <ecNumber evidence="6">3.1.11.6</ecNumber>
    </recommendedName>
</protein>
<dbReference type="Pfam" id="PF02609">
    <property type="entry name" value="Exonuc_VII_S"/>
    <property type="match status" value="1"/>
</dbReference>
<evidence type="ECO:0000256" key="4">
    <source>
        <dbReference type="ARBA" id="ARBA00022801"/>
    </source>
</evidence>
<evidence type="ECO:0000256" key="1">
    <source>
        <dbReference type="ARBA" id="ARBA00009998"/>
    </source>
</evidence>
<keyword evidence="3" id="KW-0540">Nuclease</keyword>
<proteinExistence type="inferred from homology"/>
<keyword evidence="2" id="KW-0963">Cytoplasm</keyword>
<dbReference type="Proteomes" id="UP000321580">
    <property type="component" value="Unassembled WGS sequence"/>
</dbReference>
<sequence length="60" mass="6818">MNLSYEEALQELQGILQELQDGKTNMDELAAKAKRAKALITYCRARLRETEEELGGLFES</sequence>
<comment type="similarity">
    <text evidence="1">Belongs to the XseB family.</text>
</comment>
<dbReference type="NCBIfam" id="TIGR01280">
    <property type="entry name" value="xseB"/>
    <property type="match status" value="1"/>
</dbReference>
<evidence type="ECO:0000313" key="9">
    <source>
        <dbReference type="Proteomes" id="UP000321580"/>
    </source>
</evidence>
<keyword evidence="5" id="KW-0269">Exonuclease</keyword>
<evidence type="ECO:0000256" key="3">
    <source>
        <dbReference type="ARBA" id="ARBA00022722"/>
    </source>
</evidence>
<evidence type="ECO:0000313" key="8">
    <source>
        <dbReference type="EMBL" id="TXB62059.1"/>
    </source>
</evidence>
<reference evidence="8 9" key="1">
    <citation type="submission" date="2019-08" db="EMBL/GenBank/DDBJ databases">
        <title>Genome of Phaeodactylibacter luteus.</title>
        <authorList>
            <person name="Bowman J.P."/>
        </authorList>
    </citation>
    <scope>NUCLEOTIDE SEQUENCE [LARGE SCALE GENOMIC DNA]</scope>
    <source>
        <strain evidence="8 9">KCTC 42180</strain>
    </source>
</reference>
<organism evidence="8 9">
    <name type="scientific">Phaeodactylibacter luteus</name>
    <dbReference type="NCBI Taxonomy" id="1564516"/>
    <lineage>
        <taxon>Bacteria</taxon>
        <taxon>Pseudomonadati</taxon>
        <taxon>Bacteroidota</taxon>
        <taxon>Saprospiria</taxon>
        <taxon>Saprospirales</taxon>
        <taxon>Haliscomenobacteraceae</taxon>
        <taxon>Phaeodactylibacter</taxon>
    </lineage>
</organism>
<dbReference type="EC" id="3.1.11.6" evidence="6"/>
<dbReference type="SUPFAM" id="SSF116842">
    <property type="entry name" value="XseB-like"/>
    <property type="match status" value="1"/>
</dbReference>
<evidence type="ECO:0000256" key="5">
    <source>
        <dbReference type="ARBA" id="ARBA00022839"/>
    </source>
</evidence>
<dbReference type="GO" id="GO:0008855">
    <property type="term" value="F:exodeoxyribonuclease VII activity"/>
    <property type="evidence" value="ECO:0007669"/>
    <property type="project" value="UniProtKB-UniRule"/>
</dbReference>
<keyword evidence="7" id="KW-0175">Coiled coil</keyword>
<feature type="coiled-coil region" evidence="7">
    <location>
        <begin position="2"/>
        <end position="39"/>
    </location>
</feature>